<dbReference type="PROSITE" id="PS50097">
    <property type="entry name" value="BTB"/>
    <property type="match status" value="1"/>
</dbReference>
<reference evidence="3 4" key="1">
    <citation type="submission" date="2019-01" db="EMBL/GenBank/DDBJ databases">
        <title>Genome sequencing of the rare red list fungi Fomitopsis rosea.</title>
        <authorList>
            <person name="Buettner E."/>
            <person name="Kellner H."/>
        </authorList>
    </citation>
    <scope>NUCLEOTIDE SEQUENCE [LARGE SCALE GENOMIC DNA]</scope>
    <source>
        <strain evidence="3 4">DSM 105464</strain>
    </source>
</reference>
<evidence type="ECO:0000313" key="3">
    <source>
        <dbReference type="EMBL" id="TFY59720.1"/>
    </source>
</evidence>
<name>A0A4Y9YCH2_9APHY</name>
<dbReference type="Proteomes" id="UP000298390">
    <property type="component" value="Unassembled WGS sequence"/>
</dbReference>
<dbReference type="Pfam" id="PF00651">
    <property type="entry name" value="BTB"/>
    <property type="match status" value="1"/>
</dbReference>
<evidence type="ECO:0000256" key="1">
    <source>
        <dbReference type="SAM" id="MobiDB-lite"/>
    </source>
</evidence>
<sequence length="317" mass="36019">MSTPLKRPRVDSDPQEDTKTGLVKDKEAWFHDGNIDIVAGGIAFRVHRSVLSIHSELFRDILSIPQPTDKGSSCDIPSVEVTDSADDMRHLLLALYFNNECFRPHKTVKFKVVDSLIRLAHKYQVKSVLDDAMTRLKAYYPDDMDQFIKVLNDPPVSPLLQHDSMDSLQVIRIARLTGDTSLLRPAFYLLCQAIDYPGPQTDRASNGPTDSDEDIARAIAGIKGMQRATDDVREEASEPCGSMECYMSQCRGALKSIHRTYRDVCADSEDRDAFRCMDLDDWAEILCRCCMETVKERENAAQYRVWEDLPTIFNFRV</sequence>
<feature type="domain" description="BTB" evidence="2">
    <location>
        <begin position="33"/>
        <end position="96"/>
    </location>
</feature>
<dbReference type="Gene3D" id="3.30.710.10">
    <property type="entry name" value="Potassium Channel Kv1.1, Chain A"/>
    <property type="match status" value="1"/>
</dbReference>
<protein>
    <recommendedName>
        <fullName evidence="2">BTB domain-containing protein</fullName>
    </recommendedName>
</protein>
<accession>A0A4Y9YCH2</accession>
<evidence type="ECO:0000313" key="4">
    <source>
        <dbReference type="Proteomes" id="UP000298390"/>
    </source>
</evidence>
<feature type="region of interest" description="Disordered" evidence="1">
    <location>
        <begin position="1"/>
        <end position="20"/>
    </location>
</feature>
<gene>
    <name evidence="3" type="ORF">EVJ58_g5598</name>
</gene>
<evidence type="ECO:0000259" key="2">
    <source>
        <dbReference type="PROSITE" id="PS50097"/>
    </source>
</evidence>
<dbReference type="CDD" id="cd18186">
    <property type="entry name" value="BTB_POZ_ZBTB_KLHL-like"/>
    <property type="match status" value="1"/>
</dbReference>
<proteinExistence type="predicted"/>
<dbReference type="InterPro" id="IPR011333">
    <property type="entry name" value="SKP1/BTB/POZ_sf"/>
</dbReference>
<comment type="caution">
    <text evidence="3">The sequence shown here is derived from an EMBL/GenBank/DDBJ whole genome shotgun (WGS) entry which is preliminary data.</text>
</comment>
<dbReference type="EMBL" id="SEKV01000290">
    <property type="protein sequence ID" value="TFY59720.1"/>
    <property type="molecule type" value="Genomic_DNA"/>
</dbReference>
<dbReference type="SMART" id="SM00225">
    <property type="entry name" value="BTB"/>
    <property type="match status" value="1"/>
</dbReference>
<organism evidence="3 4">
    <name type="scientific">Rhodofomes roseus</name>
    <dbReference type="NCBI Taxonomy" id="34475"/>
    <lineage>
        <taxon>Eukaryota</taxon>
        <taxon>Fungi</taxon>
        <taxon>Dikarya</taxon>
        <taxon>Basidiomycota</taxon>
        <taxon>Agaricomycotina</taxon>
        <taxon>Agaricomycetes</taxon>
        <taxon>Polyporales</taxon>
        <taxon>Rhodofomes</taxon>
    </lineage>
</organism>
<dbReference type="InterPro" id="IPR000210">
    <property type="entry name" value="BTB/POZ_dom"/>
</dbReference>
<feature type="compositionally biased region" description="Basic and acidic residues" evidence="1">
    <location>
        <begin position="8"/>
        <end position="20"/>
    </location>
</feature>
<dbReference type="SUPFAM" id="SSF54695">
    <property type="entry name" value="POZ domain"/>
    <property type="match status" value="1"/>
</dbReference>
<dbReference type="AlphaFoldDB" id="A0A4Y9YCH2"/>